<dbReference type="PANTHER" id="PTHR12714">
    <property type="entry name" value="PROTEIN-S ISOPRENYLCYSTEINE O-METHYLTRANSFERASE"/>
    <property type="match status" value="1"/>
</dbReference>
<dbReference type="Gene3D" id="1.20.120.1630">
    <property type="match status" value="1"/>
</dbReference>
<dbReference type="EMBL" id="QNRT01000006">
    <property type="protein sequence ID" value="RBP48612.1"/>
    <property type="molecule type" value="Genomic_DNA"/>
</dbReference>
<keyword evidence="6" id="KW-0808">Transferase</keyword>
<feature type="transmembrane region" description="Helical" evidence="5">
    <location>
        <begin position="96"/>
        <end position="127"/>
    </location>
</feature>
<feature type="transmembrane region" description="Helical" evidence="5">
    <location>
        <begin position="12"/>
        <end position="29"/>
    </location>
</feature>
<keyword evidence="4 5" id="KW-0472">Membrane</keyword>
<keyword evidence="3 5" id="KW-1133">Transmembrane helix</keyword>
<dbReference type="InterPro" id="IPR007318">
    <property type="entry name" value="Phopholipid_MeTrfase"/>
</dbReference>
<keyword evidence="6" id="KW-0489">Methyltransferase</keyword>
<dbReference type="GO" id="GO:0012505">
    <property type="term" value="C:endomembrane system"/>
    <property type="evidence" value="ECO:0007669"/>
    <property type="project" value="UniProtKB-SubCell"/>
</dbReference>
<proteinExistence type="predicted"/>
<dbReference type="OrthoDB" id="9811969at2"/>
<dbReference type="Pfam" id="PF04191">
    <property type="entry name" value="PEMT"/>
    <property type="match status" value="1"/>
</dbReference>
<accession>A0A395JGU4</accession>
<protein>
    <submittedName>
        <fullName evidence="6">Protein-S-isoprenylcysteine O-methyltransferase Ste14</fullName>
    </submittedName>
</protein>
<gene>
    <name evidence="6" type="ORF">DFR28_10699</name>
</gene>
<evidence type="ECO:0000256" key="2">
    <source>
        <dbReference type="ARBA" id="ARBA00022692"/>
    </source>
</evidence>
<feature type="transmembrane region" description="Helical" evidence="5">
    <location>
        <begin position="41"/>
        <end position="65"/>
    </location>
</feature>
<evidence type="ECO:0000256" key="1">
    <source>
        <dbReference type="ARBA" id="ARBA00004127"/>
    </source>
</evidence>
<dbReference type="PANTHER" id="PTHR12714:SF24">
    <property type="entry name" value="SLR1182 PROTEIN"/>
    <property type="match status" value="1"/>
</dbReference>
<dbReference type="InParanoid" id="A0A395JGU4"/>
<sequence length="158" mass="17988">MQWQWLEHRVPPPIVLLLSLLLIVLLAYVDTARHLLFSAPLVNKVIALACAIIGVTIAVLGVVSFRRAHTTVNPLRPASASQLVQFGIFRFSRNPMYLGMVFVAMGCAIWLGSVFSWLGVLLFVVFITRFQIVPEERAMQDLFGDSFTNYRRKVRRWL</sequence>
<dbReference type="GO" id="GO:0008168">
    <property type="term" value="F:methyltransferase activity"/>
    <property type="evidence" value="ECO:0007669"/>
    <property type="project" value="UniProtKB-KW"/>
</dbReference>
<keyword evidence="2 5" id="KW-0812">Transmembrane</keyword>
<evidence type="ECO:0000313" key="6">
    <source>
        <dbReference type="EMBL" id="RBP48612.1"/>
    </source>
</evidence>
<evidence type="ECO:0000256" key="3">
    <source>
        <dbReference type="ARBA" id="ARBA00022989"/>
    </source>
</evidence>
<reference evidence="6 7" key="1">
    <citation type="submission" date="2018-06" db="EMBL/GenBank/DDBJ databases">
        <title>Genomic Encyclopedia of Type Strains, Phase IV (KMG-IV): sequencing the most valuable type-strain genomes for metagenomic binning, comparative biology and taxonomic classification.</title>
        <authorList>
            <person name="Goeker M."/>
        </authorList>
    </citation>
    <scope>NUCLEOTIDE SEQUENCE [LARGE SCALE GENOMIC DNA]</scope>
    <source>
        <strain evidence="6 7">DSM 24032</strain>
    </source>
</reference>
<dbReference type="GO" id="GO:0032259">
    <property type="term" value="P:methylation"/>
    <property type="evidence" value="ECO:0007669"/>
    <property type="project" value="UniProtKB-KW"/>
</dbReference>
<dbReference type="AlphaFoldDB" id="A0A395JGU4"/>
<keyword evidence="7" id="KW-1185">Reference proteome</keyword>
<evidence type="ECO:0000256" key="4">
    <source>
        <dbReference type="ARBA" id="ARBA00023136"/>
    </source>
</evidence>
<dbReference type="Proteomes" id="UP000253083">
    <property type="component" value="Unassembled WGS sequence"/>
</dbReference>
<comment type="caution">
    <text evidence="6">The sequence shown here is derived from an EMBL/GenBank/DDBJ whole genome shotgun (WGS) entry which is preliminary data.</text>
</comment>
<name>A0A395JGU4_9GAMM</name>
<evidence type="ECO:0000256" key="5">
    <source>
        <dbReference type="SAM" id="Phobius"/>
    </source>
</evidence>
<organism evidence="6 7">
    <name type="scientific">Arenicella xantha</name>
    <dbReference type="NCBI Taxonomy" id="644221"/>
    <lineage>
        <taxon>Bacteria</taxon>
        <taxon>Pseudomonadati</taxon>
        <taxon>Pseudomonadota</taxon>
        <taxon>Gammaproteobacteria</taxon>
        <taxon>Arenicellales</taxon>
        <taxon>Arenicellaceae</taxon>
        <taxon>Arenicella</taxon>
    </lineage>
</organism>
<dbReference type="RefSeq" id="WP_113955641.1">
    <property type="nucleotide sequence ID" value="NZ_QNRT01000006.1"/>
</dbReference>
<evidence type="ECO:0000313" key="7">
    <source>
        <dbReference type="Proteomes" id="UP000253083"/>
    </source>
</evidence>
<comment type="subcellular location">
    <subcellularLocation>
        <location evidence="1">Endomembrane system</location>
        <topology evidence="1">Multi-pass membrane protein</topology>
    </subcellularLocation>
</comment>